<dbReference type="Gene3D" id="1.25.40.10">
    <property type="entry name" value="Tetratricopeptide repeat domain"/>
    <property type="match status" value="2"/>
</dbReference>
<protein>
    <recommendedName>
        <fullName evidence="2">Methyltransferase type 12 domain-containing protein</fullName>
    </recommendedName>
</protein>
<dbReference type="InterPro" id="IPR029063">
    <property type="entry name" value="SAM-dependent_MTases_sf"/>
</dbReference>
<dbReference type="InterPro" id="IPR019734">
    <property type="entry name" value="TPR_rpt"/>
</dbReference>
<gene>
    <name evidence="3" type="ORF">EGYM00163_LOCUS50599</name>
</gene>
<dbReference type="InterPro" id="IPR013217">
    <property type="entry name" value="Methyltransf_12"/>
</dbReference>
<feature type="repeat" description="TPR" evidence="1">
    <location>
        <begin position="142"/>
        <end position="175"/>
    </location>
</feature>
<dbReference type="Pfam" id="PF13181">
    <property type="entry name" value="TPR_8"/>
    <property type="match status" value="1"/>
</dbReference>
<dbReference type="EMBL" id="HBJA01147331">
    <property type="protein sequence ID" value="CAE0839227.1"/>
    <property type="molecule type" value="Transcribed_RNA"/>
</dbReference>
<dbReference type="SMART" id="SM00028">
    <property type="entry name" value="TPR"/>
    <property type="match status" value="2"/>
</dbReference>
<dbReference type="InterPro" id="IPR011990">
    <property type="entry name" value="TPR-like_helical_dom_sf"/>
</dbReference>
<accession>A0A7S4LMT4</accession>
<dbReference type="Gene3D" id="3.40.50.150">
    <property type="entry name" value="Vaccinia Virus protein VP39"/>
    <property type="match status" value="1"/>
</dbReference>
<sequence length="431" mass="47495">MACPDMLKQAAEAYARKDLPLAERLCKDILVDNPVNVDALQVLGVLQWELKNDLEKAVELLSAAKAIESTPKVVYSLGAVLLSAKRPEEAIQAFRSYPLWQQDQKILKGLMTAYKGSHDWADRAMVVDCLLKLGPVSQADEAQLLYKRAQFLKELGRVEEAKEGFQKCLELDPKHENARFKLAIVSGNPDGLDTCPDRYVAALFDGYSGTFDHHLVEKLQYHTPAAMYHACQKAWEELHPGSSMHWQRCADLGCGTGLAGVLYRAHTQFLAGVDLSPGMIREAQKKKCYDKLVVAGLKPFLEQATGPQEAYDLILAADVFVYVGNMKDTFEALPNALHPGGWFVFSTERTIHEALAPQRTLGAPGSACQCCPGFTLGDSGRFHHCEAYIRALAVEAGLSVLSVETLTLRMNGGKPVFGNIYICIHNCSQEP</sequence>
<dbReference type="PROSITE" id="PS50005">
    <property type="entry name" value="TPR"/>
    <property type="match status" value="1"/>
</dbReference>
<dbReference type="AlphaFoldDB" id="A0A7S4LMT4"/>
<evidence type="ECO:0000313" key="3">
    <source>
        <dbReference type="EMBL" id="CAE0839227.1"/>
    </source>
</evidence>
<keyword evidence="1" id="KW-0802">TPR repeat</keyword>
<feature type="domain" description="Methyltransferase type 12" evidence="2">
    <location>
        <begin position="251"/>
        <end position="343"/>
    </location>
</feature>
<evidence type="ECO:0000259" key="2">
    <source>
        <dbReference type="Pfam" id="PF08242"/>
    </source>
</evidence>
<name>A0A7S4LMT4_9EUGL</name>
<organism evidence="3">
    <name type="scientific">Eutreptiella gymnastica</name>
    <dbReference type="NCBI Taxonomy" id="73025"/>
    <lineage>
        <taxon>Eukaryota</taxon>
        <taxon>Discoba</taxon>
        <taxon>Euglenozoa</taxon>
        <taxon>Euglenida</taxon>
        <taxon>Spirocuta</taxon>
        <taxon>Euglenophyceae</taxon>
        <taxon>Eutreptiales</taxon>
        <taxon>Eutreptiaceae</taxon>
        <taxon>Eutreptiella</taxon>
    </lineage>
</organism>
<dbReference type="Pfam" id="PF08242">
    <property type="entry name" value="Methyltransf_12"/>
    <property type="match status" value="1"/>
</dbReference>
<dbReference type="SUPFAM" id="SSF48452">
    <property type="entry name" value="TPR-like"/>
    <property type="match status" value="1"/>
</dbReference>
<proteinExistence type="predicted"/>
<dbReference type="SUPFAM" id="SSF53335">
    <property type="entry name" value="S-adenosyl-L-methionine-dependent methyltransferases"/>
    <property type="match status" value="1"/>
</dbReference>
<dbReference type="PANTHER" id="PTHR43861">
    <property type="entry name" value="TRANS-ACONITATE 2-METHYLTRANSFERASE-RELATED"/>
    <property type="match status" value="1"/>
</dbReference>
<evidence type="ECO:0000256" key="1">
    <source>
        <dbReference type="PROSITE-ProRule" id="PRU00339"/>
    </source>
</evidence>
<dbReference type="CDD" id="cd02440">
    <property type="entry name" value="AdoMet_MTases"/>
    <property type="match status" value="1"/>
</dbReference>
<reference evidence="3" key="1">
    <citation type="submission" date="2021-01" db="EMBL/GenBank/DDBJ databases">
        <authorList>
            <person name="Corre E."/>
            <person name="Pelletier E."/>
            <person name="Niang G."/>
            <person name="Scheremetjew M."/>
            <person name="Finn R."/>
            <person name="Kale V."/>
            <person name="Holt S."/>
            <person name="Cochrane G."/>
            <person name="Meng A."/>
            <person name="Brown T."/>
            <person name="Cohen L."/>
        </authorList>
    </citation>
    <scope>NUCLEOTIDE SEQUENCE</scope>
    <source>
        <strain evidence="3">CCMP1594</strain>
    </source>
</reference>